<dbReference type="EMBL" id="CAUOFW020006124">
    <property type="protein sequence ID" value="CAK9172968.1"/>
    <property type="molecule type" value="Genomic_DNA"/>
</dbReference>
<dbReference type="AlphaFoldDB" id="A0ABC8TU23"/>
<comment type="caution">
    <text evidence="1">The sequence shown here is derived from an EMBL/GenBank/DDBJ whole genome shotgun (WGS) entry which is preliminary data.</text>
</comment>
<feature type="non-terminal residue" evidence="1">
    <location>
        <position position="1"/>
    </location>
</feature>
<dbReference type="Pfam" id="PF03140">
    <property type="entry name" value="DUF247"/>
    <property type="match status" value="1"/>
</dbReference>
<accession>A0ABC8TU23</accession>
<dbReference type="PANTHER" id="PTHR31549">
    <property type="entry name" value="PROTEIN, PUTATIVE (DUF247)-RELATED-RELATED"/>
    <property type="match status" value="1"/>
</dbReference>
<reference evidence="1 2" key="1">
    <citation type="submission" date="2024-02" db="EMBL/GenBank/DDBJ databases">
        <authorList>
            <person name="Vignale AGUSTIN F."/>
            <person name="Sosa J E."/>
            <person name="Modenutti C."/>
        </authorList>
    </citation>
    <scope>NUCLEOTIDE SEQUENCE [LARGE SCALE GENOMIC DNA]</scope>
</reference>
<protein>
    <submittedName>
        <fullName evidence="1">Uncharacterized protein</fullName>
    </submittedName>
</protein>
<dbReference type="PANTHER" id="PTHR31549:SF190">
    <property type="entry name" value="UPF0481 PROTEIN-RELATED"/>
    <property type="match status" value="1"/>
</dbReference>
<gene>
    <name evidence="1" type="ORF">ILEXP_LOCUS42670</name>
</gene>
<proteinExistence type="predicted"/>
<evidence type="ECO:0000313" key="2">
    <source>
        <dbReference type="Proteomes" id="UP001642360"/>
    </source>
</evidence>
<name>A0ABC8TU23_9AQUA</name>
<evidence type="ECO:0000313" key="1">
    <source>
        <dbReference type="EMBL" id="CAK9172968.1"/>
    </source>
</evidence>
<keyword evidence="2" id="KW-1185">Reference proteome</keyword>
<dbReference type="InterPro" id="IPR004158">
    <property type="entry name" value="DUF247_pln"/>
</dbReference>
<sequence>ARKMNILQSDRIQNILVRDILLFENQLSLFVPIRLSSEANGPDFSVEGALWSYINGRTRLMLHPHFKSPPREVNLHHLLGVMRYATRPSFLDDLHDVTISYSELPRCATEHQNAGIKFKRGKVPEPWMDIEFKNGIMRIPPFIIGDDMELLLINLIAYENF</sequence>
<dbReference type="Proteomes" id="UP001642360">
    <property type="component" value="Unassembled WGS sequence"/>
</dbReference>
<organism evidence="1 2">
    <name type="scientific">Ilex paraguariensis</name>
    <name type="common">yerba mate</name>
    <dbReference type="NCBI Taxonomy" id="185542"/>
    <lineage>
        <taxon>Eukaryota</taxon>
        <taxon>Viridiplantae</taxon>
        <taxon>Streptophyta</taxon>
        <taxon>Embryophyta</taxon>
        <taxon>Tracheophyta</taxon>
        <taxon>Spermatophyta</taxon>
        <taxon>Magnoliopsida</taxon>
        <taxon>eudicotyledons</taxon>
        <taxon>Gunneridae</taxon>
        <taxon>Pentapetalae</taxon>
        <taxon>asterids</taxon>
        <taxon>campanulids</taxon>
        <taxon>Aquifoliales</taxon>
        <taxon>Aquifoliaceae</taxon>
        <taxon>Ilex</taxon>
    </lineage>
</organism>